<reference evidence="5" key="1">
    <citation type="submission" date="2017-09" db="EMBL/GenBank/DDBJ databases">
        <title>Depth-based differentiation of microbial function through sediment-hosted aquifers and enrichment of novel symbionts in the deep terrestrial subsurface.</title>
        <authorList>
            <person name="Probst A.J."/>
            <person name="Ladd B."/>
            <person name="Jarett J.K."/>
            <person name="Geller-Mcgrath D.E."/>
            <person name="Sieber C.M.K."/>
            <person name="Emerson J.B."/>
            <person name="Anantharaman K."/>
            <person name="Thomas B.C."/>
            <person name="Malmstrom R."/>
            <person name="Stieglmeier M."/>
            <person name="Klingl A."/>
            <person name="Woyke T."/>
            <person name="Ryan C.M."/>
            <person name="Banfield J.F."/>
        </authorList>
    </citation>
    <scope>NUCLEOTIDE SEQUENCE [LARGE SCALE GENOMIC DNA]</scope>
</reference>
<dbReference type="Proteomes" id="UP000229307">
    <property type="component" value="Unassembled WGS sequence"/>
</dbReference>
<dbReference type="Pfam" id="PF08308">
    <property type="entry name" value="PEGA"/>
    <property type="match status" value="2"/>
</dbReference>
<dbReference type="EMBL" id="PFMR01000132">
    <property type="protein sequence ID" value="PIZ17251.1"/>
    <property type="molecule type" value="Genomic_DNA"/>
</dbReference>
<dbReference type="PANTHER" id="PTHR36194">
    <property type="entry name" value="S-LAYER-LIKE PROTEIN"/>
    <property type="match status" value="1"/>
</dbReference>
<feature type="signal peptide" evidence="2">
    <location>
        <begin position="1"/>
        <end position="21"/>
    </location>
</feature>
<feature type="non-terminal residue" evidence="4">
    <location>
        <position position="326"/>
    </location>
</feature>
<dbReference type="AlphaFoldDB" id="A0A2M7SCM8"/>
<dbReference type="PANTHER" id="PTHR36194:SF1">
    <property type="entry name" value="S-LAYER-LIKE PROTEIN"/>
    <property type="match status" value="1"/>
</dbReference>
<accession>A0A2M7SCM8</accession>
<dbReference type="InterPro" id="IPR013229">
    <property type="entry name" value="PEGA"/>
</dbReference>
<comment type="caution">
    <text evidence="4">The sequence shown here is derived from an EMBL/GenBank/DDBJ whole genome shotgun (WGS) entry which is preliminary data.</text>
</comment>
<feature type="region of interest" description="Disordered" evidence="1">
    <location>
        <begin position="163"/>
        <end position="188"/>
    </location>
</feature>
<feature type="domain" description="PEGA" evidence="3">
    <location>
        <begin position="185"/>
        <end position="249"/>
    </location>
</feature>
<keyword evidence="2" id="KW-0732">Signal</keyword>
<gene>
    <name evidence="4" type="ORF">COY52_04905</name>
</gene>
<organism evidence="4 5">
    <name type="scientific">Candidatus Desantisbacteria bacterium CG_4_10_14_0_8_um_filter_48_22</name>
    <dbReference type="NCBI Taxonomy" id="1974543"/>
    <lineage>
        <taxon>Bacteria</taxon>
        <taxon>Candidatus Desantisiibacteriota</taxon>
    </lineage>
</organism>
<feature type="chain" id="PRO_5014967363" description="PEGA domain-containing protein" evidence="2">
    <location>
        <begin position="22"/>
        <end position="326"/>
    </location>
</feature>
<evidence type="ECO:0000313" key="5">
    <source>
        <dbReference type="Proteomes" id="UP000229307"/>
    </source>
</evidence>
<proteinExistence type="predicted"/>
<evidence type="ECO:0000256" key="1">
    <source>
        <dbReference type="SAM" id="MobiDB-lite"/>
    </source>
</evidence>
<feature type="domain" description="PEGA" evidence="3">
    <location>
        <begin position="255"/>
        <end position="321"/>
    </location>
</feature>
<dbReference type="GO" id="GO:0030288">
    <property type="term" value="C:outer membrane-bounded periplasmic space"/>
    <property type="evidence" value="ECO:0007669"/>
    <property type="project" value="InterPro"/>
</dbReference>
<dbReference type="Gene3D" id="3.40.50.10610">
    <property type="entry name" value="ABC-type transport auxiliary lipoprotein component"/>
    <property type="match status" value="1"/>
</dbReference>
<dbReference type="Pfam" id="PF03783">
    <property type="entry name" value="CsgG"/>
    <property type="match status" value="1"/>
</dbReference>
<evidence type="ECO:0000259" key="3">
    <source>
        <dbReference type="Pfam" id="PF08308"/>
    </source>
</evidence>
<sequence length="326" mass="35847">MKKNLSVILLFVFCFFPSVYAQQEQKTTAAVMDLEAREGISKGVAINLSDYLRTQLFNTQRFVIVGRENMESVLKEQQFQYQGCTSKECIVDAGKLLGVRKMFAGTIGKVGKTYILTLKIMDVQSGQVDNSAEERCAKCEEDALFISIENIAYKIVGLSRTIEEKPQSSGPEAAKPPEEKPKGRGKLSIVSTPSEARVYLDGEDIGLTPVQSYECGAGKHQVVLMKEGYEDYLLPVEVSANELVTIKPSLKVHTGSLTIASAPAGAQVFLNGEYKGLTPFTISELRVGDYSISLKLKDYKQVEKTVAVSYKKETKIDIPLGEEDGS</sequence>
<dbReference type="InterPro" id="IPR005534">
    <property type="entry name" value="Curli_assmbl/transp-comp_CsgG"/>
</dbReference>
<evidence type="ECO:0000313" key="4">
    <source>
        <dbReference type="EMBL" id="PIZ17251.1"/>
    </source>
</evidence>
<name>A0A2M7SCM8_9BACT</name>
<evidence type="ECO:0000256" key="2">
    <source>
        <dbReference type="SAM" id="SignalP"/>
    </source>
</evidence>
<protein>
    <recommendedName>
        <fullName evidence="3">PEGA domain-containing protein</fullName>
    </recommendedName>
</protein>